<keyword evidence="3" id="KW-1185">Reference proteome</keyword>
<gene>
    <name evidence="2" type="ORF">IFE19_13605</name>
</gene>
<dbReference type="PROSITE" id="PS51257">
    <property type="entry name" value="PROKAR_LIPOPROTEIN"/>
    <property type="match status" value="1"/>
</dbReference>
<reference evidence="2 3" key="1">
    <citation type="submission" date="2020-09" db="EMBL/GenBank/DDBJ databases">
        <title>Brevundimonas sp. LVF1 isolated from an oligotrophic pond in Goettingen, Germany.</title>
        <authorList>
            <person name="Friedrich I."/>
            <person name="Klassen A."/>
            <person name="Neubauer H."/>
            <person name="Schneider D."/>
            <person name="Hertel R."/>
            <person name="Daniel R."/>
        </authorList>
    </citation>
    <scope>NUCLEOTIDE SEQUENCE [LARGE SCALE GENOMIC DNA]</scope>
    <source>
        <strain evidence="2 3">LVF1</strain>
    </source>
</reference>
<sequence length="92" mass="9254">MRAKAAMTAGLAVFSLSLGLAACDRGGDVAPAAEAPAEAWVGKDVVLYLPDPVMKARVEVSALSPYVNAATAAAEGAIAPRRPSPAPRACCC</sequence>
<keyword evidence="1" id="KW-0732">Signal</keyword>
<evidence type="ECO:0000313" key="2">
    <source>
        <dbReference type="EMBL" id="QTC87126.1"/>
    </source>
</evidence>
<name>A0ABX7SJ01_9CAUL</name>
<dbReference type="RefSeq" id="WP_207823123.1">
    <property type="nucleotide sequence ID" value="NZ_CP062006.1"/>
</dbReference>
<feature type="chain" id="PRO_5046837993" description="Lipoprotein" evidence="1">
    <location>
        <begin position="23"/>
        <end position="92"/>
    </location>
</feature>
<dbReference type="EMBL" id="CP062006">
    <property type="protein sequence ID" value="QTC87126.1"/>
    <property type="molecule type" value="Genomic_DNA"/>
</dbReference>
<feature type="signal peptide" evidence="1">
    <location>
        <begin position="1"/>
        <end position="22"/>
    </location>
</feature>
<evidence type="ECO:0000313" key="3">
    <source>
        <dbReference type="Proteomes" id="UP000663942"/>
    </source>
</evidence>
<proteinExistence type="predicted"/>
<organism evidence="2 3">
    <name type="scientific">Brevundimonas pondensis</name>
    <dbReference type="NCBI Taxonomy" id="2774189"/>
    <lineage>
        <taxon>Bacteria</taxon>
        <taxon>Pseudomonadati</taxon>
        <taxon>Pseudomonadota</taxon>
        <taxon>Alphaproteobacteria</taxon>
        <taxon>Caulobacterales</taxon>
        <taxon>Caulobacteraceae</taxon>
        <taxon>Brevundimonas</taxon>
    </lineage>
</organism>
<evidence type="ECO:0008006" key="4">
    <source>
        <dbReference type="Google" id="ProtNLM"/>
    </source>
</evidence>
<protein>
    <recommendedName>
        <fullName evidence="4">Lipoprotein</fullName>
    </recommendedName>
</protein>
<evidence type="ECO:0000256" key="1">
    <source>
        <dbReference type="SAM" id="SignalP"/>
    </source>
</evidence>
<accession>A0ABX7SJ01</accession>
<dbReference type="Proteomes" id="UP000663942">
    <property type="component" value="Chromosome"/>
</dbReference>